<dbReference type="InterPro" id="IPR036390">
    <property type="entry name" value="WH_DNA-bd_sf"/>
</dbReference>
<dbReference type="AlphaFoldDB" id="A0A511JPZ0"/>
<dbReference type="SUPFAM" id="SSF46785">
    <property type="entry name" value="Winged helix' DNA-binding domain"/>
    <property type="match status" value="1"/>
</dbReference>
<proteinExistence type="predicted"/>
<evidence type="ECO:0000313" key="4">
    <source>
        <dbReference type="Proteomes" id="UP000321049"/>
    </source>
</evidence>
<dbReference type="EMBL" id="BJWH01000025">
    <property type="protein sequence ID" value="GEM00047.1"/>
    <property type="molecule type" value="Genomic_DNA"/>
</dbReference>
<organism evidence="3 4">
    <name type="scientific">Cellulomonas terrae</name>
    <dbReference type="NCBI Taxonomy" id="311234"/>
    <lineage>
        <taxon>Bacteria</taxon>
        <taxon>Bacillati</taxon>
        <taxon>Actinomycetota</taxon>
        <taxon>Actinomycetes</taxon>
        <taxon>Micrococcales</taxon>
        <taxon>Cellulomonadaceae</taxon>
        <taxon>Cellulomonas</taxon>
    </lineage>
</organism>
<comment type="caution">
    <text evidence="3">The sequence shown here is derived from an EMBL/GenBank/DDBJ whole genome shotgun (WGS) entry which is preliminary data.</text>
</comment>
<dbReference type="RefSeq" id="WP_146847651.1">
    <property type="nucleotide sequence ID" value="NZ_BJWH01000025.1"/>
</dbReference>
<dbReference type="Pfam" id="PF21320">
    <property type="entry name" value="WHD_Rv2258c"/>
    <property type="match status" value="1"/>
</dbReference>
<name>A0A511JPZ0_9CELL</name>
<dbReference type="Gene3D" id="3.40.50.150">
    <property type="entry name" value="Vaccinia Virus protein VP39"/>
    <property type="match status" value="1"/>
</dbReference>
<keyword evidence="4" id="KW-1185">Reference proteome</keyword>
<dbReference type="SUPFAM" id="SSF53335">
    <property type="entry name" value="S-adenosyl-L-methionine-dependent methyltransferases"/>
    <property type="match status" value="1"/>
</dbReference>
<dbReference type="InterPro" id="IPR048711">
    <property type="entry name" value="WHD_Rv2258c"/>
</dbReference>
<evidence type="ECO:0000313" key="3">
    <source>
        <dbReference type="EMBL" id="GEM00047.1"/>
    </source>
</evidence>
<dbReference type="InterPro" id="IPR053173">
    <property type="entry name" value="SAM-binding_MTase"/>
</dbReference>
<reference evidence="3 4" key="1">
    <citation type="submission" date="2019-07" db="EMBL/GenBank/DDBJ databases">
        <title>Whole genome shotgun sequence of Cellulomonas terrae NBRC 100819.</title>
        <authorList>
            <person name="Hosoyama A."/>
            <person name="Uohara A."/>
            <person name="Ohji S."/>
            <person name="Ichikawa N."/>
        </authorList>
    </citation>
    <scope>NUCLEOTIDE SEQUENCE [LARGE SCALE GENOMIC DNA]</scope>
    <source>
        <strain evidence="3 4">NBRC 100819</strain>
    </source>
</reference>
<gene>
    <name evidence="3" type="ORF">CTE05_35930</name>
</gene>
<protein>
    <submittedName>
        <fullName evidence="3">SAM-dependent methyltransferase</fullName>
    </submittedName>
</protein>
<evidence type="ECO:0000259" key="2">
    <source>
        <dbReference type="Pfam" id="PF21320"/>
    </source>
</evidence>
<evidence type="ECO:0000259" key="1">
    <source>
        <dbReference type="Pfam" id="PF13847"/>
    </source>
</evidence>
<sequence length="366" mass="38407">MTIDQQTETDQVLAGAELDLDRVLAFAGQIAQNHAIASNGVLTYLGDRLGLWRTLASVGPVTSTELAERSGLAERYVREWVSAQAAAGYVTYDAATQRFTLPAEHAAVLADDDSPAALVGAFEITAGVWAGIDRLAHAYTTGEGVGWHEHDDRLFSGVERFFRPLYASSLVDAWIPAVDGLTDRLTSGARVLDVGCGLGSATLLMAEAFPGSTFLGVDNHPESIRRATAAAQRAGATDRVAFADAAADTYEGAYDVICMFDALHDMGDPLGALRHARTALSGDGVLLVVEPAAADRLEDNLHPLGLSWYAASATMCVPGSLSQEGGAALGAQAGAARLLELFREAGFGTARVAATTQFNLVIEARG</sequence>
<dbReference type="InterPro" id="IPR029063">
    <property type="entry name" value="SAM-dependent_MTases_sf"/>
</dbReference>
<dbReference type="Pfam" id="PF13847">
    <property type="entry name" value="Methyltransf_31"/>
    <property type="match status" value="1"/>
</dbReference>
<keyword evidence="3" id="KW-0808">Transferase</keyword>
<feature type="domain" description="Methyltransferase" evidence="1">
    <location>
        <begin position="186"/>
        <end position="301"/>
    </location>
</feature>
<dbReference type="CDD" id="cd02440">
    <property type="entry name" value="AdoMet_MTases"/>
    <property type="match status" value="1"/>
</dbReference>
<dbReference type="GO" id="GO:0008168">
    <property type="term" value="F:methyltransferase activity"/>
    <property type="evidence" value="ECO:0007669"/>
    <property type="project" value="UniProtKB-KW"/>
</dbReference>
<dbReference type="InterPro" id="IPR025714">
    <property type="entry name" value="Methyltranfer_dom"/>
</dbReference>
<dbReference type="OrthoDB" id="9801363at2"/>
<dbReference type="GO" id="GO:0032259">
    <property type="term" value="P:methylation"/>
    <property type="evidence" value="ECO:0007669"/>
    <property type="project" value="UniProtKB-KW"/>
</dbReference>
<dbReference type="PANTHER" id="PTHR45128">
    <property type="entry name" value="METHYLTRANSFERASE TYPE 11"/>
    <property type="match status" value="1"/>
</dbReference>
<dbReference type="PANTHER" id="PTHR45128:SF2">
    <property type="entry name" value="METHYLTRANSFERASE DOMAIN-CONTAINING PROTEIN"/>
    <property type="match status" value="1"/>
</dbReference>
<dbReference type="Proteomes" id="UP000321049">
    <property type="component" value="Unassembled WGS sequence"/>
</dbReference>
<keyword evidence="3" id="KW-0489">Methyltransferase</keyword>
<accession>A0A511JPZ0</accession>
<feature type="domain" description="S-adenosylmethionine-dependent methyltransferase Rv2258c-like winged HTH" evidence="2">
    <location>
        <begin position="38"/>
        <end position="110"/>
    </location>
</feature>